<comment type="similarity">
    <text evidence="1">Belongs to the SufE family.</text>
</comment>
<evidence type="ECO:0000259" key="2">
    <source>
        <dbReference type="Pfam" id="PF02657"/>
    </source>
</evidence>
<evidence type="ECO:0000313" key="3">
    <source>
        <dbReference type="EMBL" id="QHS59295.1"/>
    </source>
</evidence>
<dbReference type="KEGG" id="chih:GWR21_06770"/>
<dbReference type="EMBL" id="CP048113">
    <property type="protein sequence ID" value="QHS59295.1"/>
    <property type="molecule type" value="Genomic_DNA"/>
</dbReference>
<accession>A0A6B9ZDS6</accession>
<reference evidence="3 4" key="1">
    <citation type="submission" date="2020-01" db="EMBL/GenBank/DDBJ databases">
        <title>Complete genome sequence of Chitinophaga sp. H33E-04 isolated from quinoa roots.</title>
        <authorList>
            <person name="Weon H.-Y."/>
            <person name="Lee S.A."/>
        </authorList>
    </citation>
    <scope>NUCLEOTIDE SEQUENCE [LARGE SCALE GENOMIC DNA]</scope>
    <source>
        <strain evidence="3 4">H33E-04</strain>
    </source>
</reference>
<name>A0A6B9ZDS6_9BACT</name>
<organism evidence="3 4">
    <name type="scientific">Chitinophaga agri</name>
    <dbReference type="NCBI Taxonomy" id="2703787"/>
    <lineage>
        <taxon>Bacteria</taxon>
        <taxon>Pseudomonadati</taxon>
        <taxon>Bacteroidota</taxon>
        <taxon>Chitinophagia</taxon>
        <taxon>Chitinophagales</taxon>
        <taxon>Chitinophagaceae</taxon>
        <taxon>Chitinophaga</taxon>
    </lineage>
</organism>
<feature type="domain" description="Fe-S metabolism associated" evidence="2">
    <location>
        <begin position="12"/>
        <end position="129"/>
    </location>
</feature>
<dbReference type="RefSeq" id="WP_162330992.1">
    <property type="nucleotide sequence ID" value="NZ_CP048113.1"/>
</dbReference>
<dbReference type="Proteomes" id="UP000476411">
    <property type="component" value="Chromosome"/>
</dbReference>
<protein>
    <submittedName>
        <fullName evidence="3">SufE family protein</fullName>
    </submittedName>
</protein>
<dbReference type="PANTHER" id="PTHR43597">
    <property type="entry name" value="SULFUR ACCEPTOR PROTEIN CSDE"/>
    <property type="match status" value="1"/>
</dbReference>
<evidence type="ECO:0000313" key="4">
    <source>
        <dbReference type="Proteomes" id="UP000476411"/>
    </source>
</evidence>
<gene>
    <name evidence="3" type="ORF">GWR21_06770</name>
</gene>
<proteinExistence type="inferred from homology"/>
<dbReference type="PANTHER" id="PTHR43597:SF5">
    <property type="entry name" value="SUFE-LIKE PROTEIN 2, CHLOROPLASTIC"/>
    <property type="match status" value="1"/>
</dbReference>
<keyword evidence="4" id="KW-1185">Reference proteome</keyword>
<dbReference type="Pfam" id="PF02657">
    <property type="entry name" value="SufE"/>
    <property type="match status" value="1"/>
</dbReference>
<dbReference type="Gene3D" id="3.90.1010.10">
    <property type="match status" value="1"/>
</dbReference>
<evidence type="ECO:0000256" key="1">
    <source>
        <dbReference type="ARBA" id="ARBA00010282"/>
    </source>
</evidence>
<dbReference type="SUPFAM" id="SSF82649">
    <property type="entry name" value="SufE/NifU"/>
    <property type="match status" value="1"/>
</dbReference>
<dbReference type="InterPro" id="IPR003808">
    <property type="entry name" value="Fe-S_metab-assoc_dom"/>
</dbReference>
<dbReference type="AlphaFoldDB" id="A0A6B9ZDS6"/>
<sequence>MTIKEKQDELISDFSFMENWMDKYEHIIQLGKELPLIDEQYKTPEHLIKGCQSQVWLHTEMKDGLLHFTADSDAVITKGLVSLMITVFSGHTPKEIATAEIYFIDAIGLSSHLSPTRSNGLLSMLKQIKLYAIAYEAKSQSQKNGTEL</sequence>